<feature type="compositionally biased region" description="Low complexity" evidence="1">
    <location>
        <begin position="65"/>
        <end position="75"/>
    </location>
</feature>
<evidence type="ECO:0000313" key="2">
    <source>
        <dbReference type="EMBL" id="GGJ86597.1"/>
    </source>
</evidence>
<feature type="compositionally biased region" description="Pro residues" evidence="1">
    <location>
        <begin position="35"/>
        <end position="50"/>
    </location>
</feature>
<evidence type="ECO:0000313" key="3">
    <source>
        <dbReference type="Proteomes" id="UP000636956"/>
    </source>
</evidence>
<feature type="region of interest" description="Disordered" evidence="1">
    <location>
        <begin position="26"/>
        <end position="75"/>
    </location>
</feature>
<comment type="caution">
    <text evidence="2">The sequence shown here is derived from an EMBL/GenBank/DDBJ whole genome shotgun (WGS) entry which is preliminary data.</text>
</comment>
<reference evidence="2" key="1">
    <citation type="journal article" date="2014" name="Int. J. Syst. Evol. Microbiol.">
        <title>Complete genome sequence of Corynebacterium casei LMG S-19264T (=DSM 44701T), isolated from a smear-ripened cheese.</title>
        <authorList>
            <consortium name="US DOE Joint Genome Institute (JGI-PGF)"/>
            <person name="Walter F."/>
            <person name="Albersmeier A."/>
            <person name="Kalinowski J."/>
            <person name="Ruckert C."/>
        </authorList>
    </citation>
    <scope>NUCLEOTIDE SEQUENCE</scope>
    <source>
        <strain evidence="2">CGMCC 1.8984</strain>
    </source>
</reference>
<gene>
    <name evidence="2" type="ORF">GCM10011372_26280</name>
</gene>
<dbReference type="Proteomes" id="UP000636956">
    <property type="component" value="Unassembled WGS sequence"/>
</dbReference>
<name>A0A917UUS0_9MICO</name>
<keyword evidence="3" id="KW-1185">Reference proteome</keyword>
<dbReference type="EMBL" id="BMMD01000015">
    <property type="protein sequence ID" value="GGJ86597.1"/>
    <property type="molecule type" value="Genomic_DNA"/>
</dbReference>
<accession>A0A917UUS0</accession>
<sequence>MDPATAAGTIAASDVAEARRWFMPAKVTRSGTMRMPPPTPKAPDNSPPAAPTSARRTQGSRARAEGAAGEVTRTL</sequence>
<dbReference type="AlphaFoldDB" id="A0A917UUS0"/>
<proteinExistence type="predicted"/>
<protein>
    <submittedName>
        <fullName evidence="2">Uncharacterized protein</fullName>
    </submittedName>
</protein>
<organism evidence="2 3">
    <name type="scientific">Agromyces bauzanensis</name>
    <dbReference type="NCBI Taxonomy" id="1308924"/>
    <lineage>
        <taxon>Bacteria</taxon>
        <taxon>Bacillati</taxon>
        <taxon>Actinomycetota</taxon>
        <taxon>Actinomycetes</taxon>
        <taxon>Micrococcales</taxon>
        <taxon>Microbacteriaceae</taxon>
        <taxon>Agromyces</taxon>
    </lineage>
</organism>
<evidence type="ECO:0000256" key="1">
    <source>
        <dbReference type="SAM" id="MobiDB-lite"/>
    </source>
</evidence>
<reference evidence="2" key="2">
    <citation type="submission" date="2020-09" db="EMBL/GenBank/DDBJ databases">
        <authorList>
            <person name="Sun Q."/>
            <person name="Zhou Y."/>
        </authorList>
    </citation>
    <scope>NUCLEOTIDE SEQUENCE</scope>
    <source>
        <strain evidence="2">CGMCC 1.8984</strain>
    </source>
</reference>